<dbReference type="EMBL" id="BK015198">
    <property type="protein sequence ID" value="DAD95649.1"/>
    <property type="molecule type" value="Genomic_DNA"/>
</dbReference>
<sequence>MSERNRAVPKMTLSFICCLFLFRSPREKIGMRYPPVTAHSNQLTGGNSYVN</sequence>
<reference evidence="1" key="1">
    <citation type="journal article" date="2021" name="Proc. Natl. Acad. Sci. U.S.A.">
        <title>A Catalog of Tens of Thousands of Viruses from Human Metagenomes Reveals Hidden Associations with Chronic Diseases.</title>
        <authorList>
            <person name="Tisza M.J."/>
            <person name="Buck C.B."/>
        </authorList>
    </citation>
    <scope>NUCLEOTIDE SEQUENCE</scope>
    <source>
        <strain evidence="1">CtQU013</strain>
    </source>
</reference>
<organism evidence="1">
    <name type="scientific">Siphoviridae sp. ctQU013</name>
    <dbReference type="NCBI Taxonomy" id="2826329"/>
    <lineage>
        <taxon>Viruses</taxon>
        <taxon>Duplodnaviria</taxon>
        <taxon>Heunggongvirae</taxon>
        <taxon>Uroviricota</taxon>
        <taxon>Caudoviricetes</taxon>
    </lineage>
</organism>
<evidence type="ECO:0000313" key="1">
    <source>
        <dbReference type="EMBL" id="DAD95649.1"/>
    </source>
</evidence>
<protein>
    <submittedName>
        <fullName evidence="1">Uncharacterized protein</fullName>
    </submittedName>
</protein>
<name>A0A8S5NLS5_9CAUD</name>
<proteinExistence type="predicted"/>
<accession>A0A8S5NLS5</accession>